<accession>A0ABN9PJF6</accession>
<name>A0ABN9PJF6_9DINO</name>
<feature type="compositionally biased region" description="Basic residues" evidence="1">
    <location>
        <begin position="261"/>
        <end position="276"/>
    </location>
</feature>
<keyword evidence="3" id="KW-1185">Reference proteome</keyword>
<evidence type="ECO:0000256" key="1">
    <source>
        <dbReference type="SAM" id="MobiDB-lite"/>
    </source>
</evidence>
<feature type="compositionally biased region" description="Basic and acidic residues" evidence="1">
    <location>
        <begin position="205"/>
        <end position="219"/>
    </location>
</feature>
<comment type="caution">
    <text evidence="2">The sequence shown here is derived from an EMBL/GenBank/DDBJ whole genome shotgun (WGS) entry which is preliminary data.</text>
</comment>
<organism evidence="2 3">
    <name type="scientific">Prorocentrum cordatum</name>
    <dbReference type="NCBI Taxonomy" id="2364126"/>
    <lineage>
        <taxon>Eukaryota</taxon>
        <taxon>Sar</taxon>
        <taxon>Alveolata</taxon>
        <taxon>Dinophyceae</taxon>
        <taxon>Prorocentrales</taxon>
        <taxon>Prorocentraceae</taxon>
        <taxon>Prorocentrum</taxon>
    </lineage>
</organism>
<gene>
    <name evidence="2" type="ORF">PCOR1329_LOCUS2428</name>
</gene>
<reference evidence="2" key="1">
    <citation type="submission" date="2023-10" db="EMBL/GenBank/DDBJ databases">
        <authorList>
            <person name="Chen Y."/>
            <person name="Shah S."/>
            <person name="Dougan E. K."/>
            <person name="Thang M."/>
            <person name="Chan C."/>
        </authorList>
    </citation>
    <scope>NUCLEOTIDE SEQUENCE [LARGE SCALE GENOMIC DNA]</scope>
</reference>
<feature type="region of interest" description="Disordered" evidence="1">
    <location>
        <begin position="143"/>
        <end position="284"/>
    </location>
</feature>
<feature type="compositionally biased region" description="Low complexity" evidence="1">
    <location>
        <begin position="228"/>
        <end position="240"/>
    </location>
</feature>
<feature type="non-terminal residue" evidence="2">
    <location>
        <position position="1497"/>
    </location>
</feature>
<evidence type="ECO:0000313" key="3">
    <source>
        <dbReference type="Proteomes" id="UP001189429"/>
    </source>
</evidence>
<protein>
    <submittedName>
        <fullName evidence="2">Uncharacterized protein</fullName>
    </submittedName>
</protein>
<sequence length="1497" mass="164945">MPPLWFASADGGVSLKDCIPKVSQILEVEAHGDSLNPQGHFLGQVDDVNHQDDQYWVNLNVFAVEHWFFSPKGYQNPGWYHLCQVPLSRCKERRPNGDGGEKTLHAARWRTVSIDDLRDKKVGWAAKGTAKIKVEHFLAAQTSEAPPQQHVDGQGSQSARLIEGAGDPAPRDGRLRQDPRDLARDLDEGAGEAAVSADRRRAKRGREGERKEGRAEGKARKAKPFESALARLRPAADAAAGAGGAGPSKGTPPERAEASRSKGRGRKKKKKKKKKKQEPQAKASFYEPFLREQFQFKRIRPLAHARDHPGYLAARALQKMEAQVTKDGGATSDDDPARTPAVAQAYYLRVLKTTYPNIPLRTARELKTLCVLADRLAARRPAQAADIALQRIMACEKSLSEGGPWDRAQFCELVEPDGATLMDQDLECIATKEADLQRRQSLLALPPCPAASLEPAAEACPADLASALPDVAAQLSDWQAAFAADLRERRSTGVGLTRLRGRLLALPSAFGRFHRESKLAAGRFLSDTPSSSVSRDLFPIPLGAALARALRGCVAPAPHERQGAESVVVELMASGLNFIALAGWEARPIPADFGNELTKGQEAVVRHHHRSAQQFLEWGTGEVSFEAAMDELMHCRVDYSGAVVSKRRQLTAEEVLVAWPAPGKAAIAPVVAVLQGELLEDVLNPFRCLRPREEWPDEPPRSRVHVSDSEWYLICREALDRGIFVECPESEIFRDQGSGMVLNGAMGVDKYKGNGPGAQHLLRFISILCPANAYLRRPRGASDAPPYFGQMTHVDLAEDEYLIDDGQDQEGCFNIFYLPPAWRGFFCFEKRVPRSVMGGDPNSMMYVSIATVPMGWAGAVDLMQVVIRKLVFEEAEISPSTEFRKDLPLPQGPAHSLACLDGFDFLQKVNRQACEARELDESLEAKRFARVRERWDIPLNEGKRLTQCLRAGALGGAFLGDRDWLSLQGEKMHKTTQKGLAFAALLSWTAGALGHFVGAACFAGQFWRPLFSILQEVFFEFRALEGGRKAPDLEAFDEVLLFTILLPLAYSNLRAPMRRRLSCADASEEGGAACEASALLEAMDPRRSHMVESHYAGLAEESAWPVLGRGACGNCQGPLSGGSAEQAPCPALCGVVLCSVECVVAHRRGPGCRRGDLRLPAFAECCSGSHGKLAWAVARAGAEISAPLGGQLRPFADAQALGHGNFICDECNHESVAWEHWAPEAWSFRRAPQPVRDHRHLWGPRGLEGQVKKQVDAFNKMAMLALRRVEWRLKNYGFGVLAHPVDSWLRELPLSRRLFRYPGVCFTVLWPHGRGGSRAEGMALLHNSPALHSALHRPAMEHEAVRPSIGAGTFMDLAHPEGMCRVYAEVMLKELKEFEATRPLAAPSERAVWIRCELSLATQRLSQGSARLLAVQRILAMTATMEPGREAKHLASLLQLVDYRGADVRLDTGYSTEGRQGLPHPAFCWRWETTRAYKWVAPQHINVLEFVAVLNYF</sequence>
<dbReference type="Proteomes" id="UP001189429">
    <property type="component" value="Unassembled WGS sequence"/>
</dbReference>
<evidence type="ECO:0000313" key="2">
    <source>
        <dbReference type="EMBL" id="CAK0791571.1"/>
    </source>
</evidence>
<feature type="compositionally biased region" description="Basic and acidic residues" evidence="1">
    <location>
        <begin position="169"/>
        <end position="187"/>
    </location>
</feature>
<dbReference type="EMBL" id="CAUYUJ010000613">
    <property type="protein sequence ID" value="CAK0791571.1"/>
    <property type="molecule type" value="Genomic_DNA"/>
</dbReference>
<proteinExistence type="predicted"/>